<name>A0ABY1KT07_9FLAO</name>
<dbReference type="Proteomes" id="UP000185728">
    <property type="component" value="Unassembled WGS sequence"/>
</dbReference>
<reference evidence="1 2" key="1">
    <citation type="submission" date="2017-01" db="EMBL/GenBank/DDBJ databases">
        <authorList>
            <person name="Varghese N."/>
            <person name="Submissions S."/>
        </authorList>
    </citation>
    <scope>NUCLEOTIDE SEQUENCE [LARGE SCALE GENOMIC DNA]</scope>
    <source>
        <strain evidence="1 2">DSM 2061</strain>
    </source>
</reference>
<dbReference type="EMBL" id="FTOB01000003">
    <property type="protein sequence ID" value="SIS73188.1"/>
    <property type="molecule type" value="Genomic_DNA"/>
</dbReference>
<dbReference type="RefSeq" id="WP_076455417.1">
    <property type="nucleotide sequence ID" value="NZ_FTOB01000003.1"/>
</dbReference>
<accession>A0ABY1KT07</accession>
<evidence type="ECO:0000313" key="2">
    <source>
        <dbReference type="Proteomes" id="UP000185728"/>
    </source>
</evidence>
<keyword evidence="2" id="KW-1185">Reference proteome</keyword>
<gene>
    <name evidence="1" type="ORF">SAMN05421766_103681</name>
</gene>
<protein>
    <submittedName>
        <fullName evidence="1">Uncharacterized protein</fullName>
    </submittedName>
</protein>
<proteinExistence type="predicted"/>
<organism evidence="1 2">
    <name type="scientific">Zobellia uliginosa</name>
    <dbReference type="NCBI Taxonomy" id="143224"/>
    <lineage>
        <taxon>Bacteria</taxon>
        <taxon>Pseudomonadati</taxon>
        <taxon>Bacteroidota</taxon>
        <taxon>Flavobacteriia</taxon>
        <taxon>Flavobacteriales</taxon>
        <taxon>Flavobacteriaceae</taxon>
        <taxon>Zobellia</taxon>
    </lineage>
</organism>
<comment type="caution">
    <text evidence="1">The sequence shown here is derived from an EMBL/GenBank/DDBJ whole genome shotgun (WGS) entry which is preliminary data.</text>
</comment>
<evidence type="ECO:0000313" key="1">
    <source>
        <dbReference type="EMBL" id="SIS73188.1"/>
    </source>
</evidence>
<sequence>MNIDKRKRLHDKKYSIIGKLTYEEIINYFIESENEALKYQFQGHFYPMWHYEIKDVLSKALKGMEAEKMIDAYFHLTRLNKFIKVKEKNYSYLLKGVEKGLHLLGKGYYISESDPSALFLLFGVMNSNDSAKLYDTSHTEYLNAFRFYRKINSYMCYHSLRKKLKPELYLKDSLLLKRAQKMTSFFNNFDFNTAGVLVLLLADTSMSSKQALLKYHTTDLDRNIVWLLGSFYKDFNTTKANKQLLKDLYDHYPSEWVDDYEYHY</sequence>